<evidence type="ECO:0000259" key="2">
    <source>
        <dbReference type="Pfam" id="PF07693"/>
    </source>
</evidence>
<gene>
    <name evidence="3" type="ORF">IX91_19570</name>
    <name evidence="4" type="ORF">VITU9109_18905</name>
</gene>
<keyword evidence="1" id="KW-0175">Coiled coil</keyword>
<evidence type="ECO:0000313" key="3">
    <source>
        <dbReference type="EMBL" id="AIW16294.1"/>
    </source>
</evidence>
<evidence type="ECO:0000256" key="1">
    <source>
        <dbReference type="SAM" id="Coils"/>
    </source>
</evidence>
<dbReference type="Pfam" id="PF07693">
    <property type="entry name" value="KAP_NTPase"/>
    <property type="match status" value="1"/>
</dbReference>
<dbReference type="EMBL" id="AFWI01000002">
    <property type="protein sequence ID" value="EGU59053.1"/>
    <property type="molecule type" value="Genomic_DNA"/>
</dbReference>
<evidence type="ECO:0000313" key="6">
    <source>
        <dbReference type="Proteomes" id="UP000030071"/>
    </source>
</evidence>
<dbReference type="RefSeq" id="WP_004742720.1">
    <property type="nucleotide sequence ID" value="NZ_AFWI01000002.1"/>
</dbReference>
<evidence type="ECO:0000313" key="5">
    <source>
        <dbReference type="Proteomes" id="UP000003836"/>
    </source>
</evidence>
<dbReference type="Proteomes" id="UP000003836">
    <property type="component" value="Unassembled WGS sequence"/>
</dbReference>
<dbReference type="Proteomes" id="UP000030071">
    <property type="component" value="Chromosome 2"/>
</dbReference>
<dbReference type="SUPFAM" id="SSF52540">
    <property type="entry name" value="P-loop containing nucleoside triphosphate hydrolases"/>
    <property type="match status" value="1"/>
</dbReference>
<dbReference type="eggNOG" id="COG4928">
    <property type="taxonomic scope" value="Bacteria"/>
</dbReference>
<dbReference type="Gene3D" id="3.40.50.300">
    <property type="entry name" value="P-loop containing nucleotide triphosphate hydrolases"/>
    <property type="match status" value="1"/>
</dbReference>
<proteinExistence type="predicted"/>
<dbReference type="AlphaFoldDB" id="F9SZX5"/>
<name>F9SZX5_9VIBR</name>
<dbReference type="GeneID" id="23446928"/>
<dbReference type="EMBL" id="CP009355">
    <property type="protein sequence ID" value="AIW16294.1"/>
    <property type="molecule type" value="Genomic_DNA"/>
</dbReference>
<dbReference type="InterPro" id="IPR027417">
    <property type="entry name" value="P-loop_NTPase"/>
</dbReference>
<protein>
    <submittedName>
        <fullName evidence="3">ATPase AAA</fullName>
    </submittedName>
</protein>
<reference evidence="3 6" key="3">
    <citation type="submission" date="2014-08" db="EMBL/GenBank/DDBJ databases">
        <title>First Complete Genome Sequence of the Shellfish Pathogen Vibrio tubiashii.</title>
        <authorList>
            <person name="Richards G.P."/>
            <person name="Needleman D.S."/>
            <person name="Watson M.A."/>
            <person name="Bono J.L."/>
        </authorList>
    </citation>
    <scope>NUCLEOTIDE SEQUENCE [LARGE SCALE GENOMIC DNA]</scope>
    <source>
        <strain evidence="3 6">ATCC 19109</strain>
    </source>
</reference>
<reference evidence="4 5" key="2">
    <citation type="journal article" date="2012" name="Int. J. Syst. Evol. Microbiol.">
        <title>Vibrio caribbeanicus sp. nov., isolated from the marine sponge Scleritoderma cyanea.</title>
        <authorList>
            <person name="Hoffmann M."/>
            <person name="Monday S.R."/>
            <person name="Allard M.W."/>
            <person name="Strain E.A."/>
            <person name="Whittaker P."/>
            <person name="Naum M."/>
            <person name="McCarthy P.J."/>
            <person name="Lopez J.V."/>
            <person name="Fischer M."/>
            <person name="Brown E.W."/>
        </authorList>
    </citation>
    <scope>NUCLEOTIDE SEQUENCE [LARGE SCALE GENOMIC DNA]</scope>
    <source>
        <strain evidence="4 5">ATCC 19109</strain>
    </source>
</reference>
<dbReference type="PATRIC" id="fig|1051646.9.peg.3833"/>
<feature type="domain" description="KAP NTPase" evidence="2">
    <location>
        <begin position="11"/>
        <end position="314"/>
    </location>
</feature>
<dbReference type="HOGENOM" id="CLU_039725_3_0_6"/>
<keyword evidence="5" id="KW-1185">Reference proteome</keyword>
<organism evidence="3 6">
    <name type="scientific">Vibrio tubiashii ATCC 19109</name>
    <dbReference type="NCBI Taxonomy" id="1051646"/>
    <lineage>
        <taxon>Bacteria</taxon>
        <taxon>Pseudomonadati</taxon>
        <taxon>Pseudomonadota</taxon>
        <taxon>Gammaproteobacteria</taxon>
        <taxon>Vibrionales</taxon>
        <taxon>Vibrionaceae</taxon>
        <taxon>Vibrio</taxon>
        <taxon>Vibrio oreintalis group</taxon>
    </lineage>
</organism>
<evidence type="ECO:0000313" key="4">
    <source>
        <dbReference type="EMBL" id="EGU59053.1"/>
    </source>
</evidence>
<reference evidence="4" key="1">
    <citation type="submission" date="2011-08" db="EMBL/GenBank/DDBJ databases">
        <authorList>
            <person name="Hoffman M."/>
            <person name="Strain E.A."/>
            <person name="Brown E."/>
            <person name="Allard M.W."/>
        </authorList>
    </citation>
    <scope>NUCLEOTIDE SEQUENCE</scope>
    <source>
        <strain evidence="4">ATCC 19109</strain>
    </source>
</reference>
<dbReference type="KEGG" id="vtu:IX91_19570"/>
<dbReference type="InterPro" id="IPR011646">
    <property type="entry name" value="KAP_P-loop"/>
</dbReference>
<sequence>MSFEKRDEFKRRNIAEKIIKILNSNISTSPLVIDGSWGLGKTEFCQKLIHLMSETEEHHLIYIDAFKADHADEPLLTVLAKVLEVIPDETEQKGIIQKSVPALRYGLKVGGKALVSHILRQDADHVLDGFENEIREVADKAIDTSVESLLKDHIEAEKNLKALQEALQDIAEKKRIFIFIDELDRCRPDFAVQMLETIKHTFDVEGVNFVLVTNLNQLKASINHRYGESIDAQRYLDKFLKFTVTIPNTTIEHDHHSTLASIRHYRALLESSELIKVADLAHDSDFKFVSQIIAINNLSLREVETFVRHVEIYQVLTNNHGLNNQVFWVYKKIRLLGILLASLKPDLANSALSNRLDAAALGEFVGVAQLPDWNDQLRHPTHLQVIAVMLGSECHINSESYIAQDQQERDKWDQEIGQYFKGIGWPPAKGERLKLLADVIQTINLAK</sequence>
<dbReference type="STRING" id="1051646.IX91_19570"/>
<feature type="coiled-coil region" evidence="1">
    <location>
        <begin position="146"/>
        <end position="173"/>
    </location>
</feature>
<accession>F9SZX5</accession>